<evidence type="ECO:0000256" key="1">
    <source>
        <dbReference type="SAM" id="MobiDB-lite"/>
    </source>
</evidence>
<protein>
    <recommendedName>
        <fullName evidence="3">Gag/pol protein</fullName>
    </recommendedName>
</protein>
<gene>
    <name evidence="2" type="ORF">Slati_2938600</name>
</gene>
<evidence type="ECO:0000313" key="2">
    <source>
        <dbReference type="EMBL" id="KAL0427638.1"/>
    </source>
</evidence>
<name>A0AAW2VER8_9LAMI</name>
<reference evidence="2" key="1">
    <citation type="submission" date="2020-06" db="EMBL/GenBank/DDBJ databases">
        <authorList>
            <person name="Li T."/>
            <person name="Hu X."/>
            <person name="Zhang T."/>
            <person name="Song X."/>
            <person name="Zhang H."/>
            <person name="Dai N."/>
            <person name="Sheng W."/>
            <person name="Hou X."/>
            <person name="Wei L."/>
        </authorList>
    </citation>
    <scope>NUCLEOTIDE SEQUENCE</scope>
    <source>
        <strain evidence="2">KEN1</strain>
        <tissue evidence="2">Leaf</tissue>
    </source>
</reference>
<comment type="caution">
    <text evidence="2">The sequence shown here is derived from an EMBL/GenBank/DDBJ whole genome shotgun (WGS) entry which is preliminary data.</text>
</comment>
<feature type="compositionally biased region" description="Basic residues" evidence="1">
    <location>
        <begin position="161"/>
        <end position="178"/>
    </location>
</feature>
<dbReference type="AlphaFoldDB" id="A0AAW2VER8"/>
<proteinExistence type="predicted"/>
<dbReference type="EMBL" id="JACGWN010000010">
    <property type="protein sequence ID" value="KAL0427638.1"/>
    <property type="molecule type" value="Genomic_DNA"/>
</dbReference>
<reference evidence="2" key="2">
    <citation type="journal article" date="2024" name="Plant">
        <title>Genomic evolution and insights into agronomic trait innovations of Sesamum species.</title>
        <authorList>
            <person name="Miao H."/>
            <person name="Wang L."/>
            <person name="Qu L."/>
            <person name="Liu H."/>
            <person name="Sun Y."/>
            <person name="Le M."/>
            <person name="Wang Q."/>
            <person name="Wei S."/>
            <person name="Zheng Y."/>
            <person name="Lin W."/>
            <person name="Duan Y."/>
            <person name="Cao H."/>
            <person name="Xiong S."/>
            <person name="Wang X."/>
            <person name="Wei L."/>
            <person name="Li C."/>
            <person name="Ma Q."/>
            <person name="Ju M."/>
            <person name="Zhao R."/>
            <person name="Li G."/>
            <person name="Mu C."/>
            <person name="Tian Q."/>
            <person name="Mei H."/>
            <person name="Zhang T."/>
            <person name="Gao T."/>
            <person name="Zhang H."/>
        </authorList>
    </citation>
    <scope>NUCLEOTIDE SEQUENCE</scope>
    <source>
        <strain evidence="2">KEN1</strain>
    </source>
</reference>
<sequence length="240" mass="27903">MSKNPLTAIIEANIFNGTNYNDWLRNLRIVLDFENQAYILDRSLPRALQEESTYEEHLTFEKWREDKRKVRSIVLGSMSNDIQKQYGRHDNVQSIMLRMSQIYTVPDRHIRYVATKTFFDTKMIEGSSVQEHGVKMLSLVEKFKDLKADLAKETYIDGRLRPQKRKGKGAGRWRRKKGKTESTTASAQSAPVAPLGMGKGKRKEVRQSWISKDVCINCREKGHWKRVYPKLLCNQGTICY</sequence>
<dbReference type="Gene3D" id="4.10.60.10">
    <property type="entry name" value="Zinc finger, CCHC-type"/>
    <property type="match status" value="1"/>
</dbReference>
<accession>A0AAW2VER8</accession>
<evidence type="ECO:0008006" key="3">
    <source>
        <dbReference type="Google" id="ProtNLM"/>
    </source>
</evidence>
<dbReference type="Pfam" id="PF14223">
    <property type="entry name" value="Retrotran_gag_2"/>
    <property type="match status" value="1"/>
</dbReference>
<feature type="region of interest" description="Disordered" evidence="1">
    <location>
        <begin position="161"/>
        <end position="198"/>
    </location>
</feature>
<organism evidence="2">
    <name type="scientific">Sesamum latifolium</name>
    <dbReference type="NCBI Taxonomy" id="2727402"/>
    <lineage>
        <taxon>Eukaryota</taxon>
        <taxon>Viridiplantae</taxon>
        <taxon>Streptophyta</taxon>
        <taxon>Embryophyta</taxon>
        <taxon>Tracheophyta</taxon>
        <taxon>Spermatophyta</taxon>
        <taxon>Magnoliopsida</taxon>
        <taxon>eudicotyledons</taxon>
        <taxon>Gunneridae</taxon>
        <taxon>Pentapetalae</taxon>
        <taxon>asterids</taxon>
        <taxon>lamiids</taxon>
        <taxon>Lamiales</taxon>
        <taxon>Pedaliaceae</taxon>
        <taxon>Sesamum</taxon>
    </lineage>
</organism>